<dbReference type="RefSeq" id="WP_190824943.1">
    <property type="nucleotide sequence ID" value="NZ_CAWPPI010000007.1"/>
</dbReference>
<dbReference type="AlphaFoldDB" id="A0A8J7BWC3"/>
<sequence>MQKVAIFRILQTKFLYYLPLVTPERLFTPRRLTNWRRLICTGGLTFHGERLSGSNEPRLTVRNRCWASRTTAENFELAKIQITVKLYCRQYNFLQINQYKLLTNQ</sequence>
<dbReference type="Proteomes" id="UP000629098">
    <property type="component" value="Unassembled WGS sequence"/>
</dbReference>
<accession>A0A8J7BWC3</accession>
<reference evidence="1" key="1">
    <citation type="submission" date="2020-09" db="EMBL/GenBank/DDBJ databases">
        <title>Iningainema tapete sp. nov. (Scytonemataceae, Cyanobacteria) from greenhouses in central Florida (USA) produces two types of nodularin with biosynthetic potential for microcystin-LR and anabaenopeptins.</title>
        <authorList>
            <person name="Berthold D.E."/>
            <person name="Lefler F.W."/>
            <person name="Huang I.-S."/>
            <person name="Abdulla H."/>
            <person name="Zimba P.V."/>
            <person name="Laughinghouse H.D. IV."/>
        </authorList>
    </citation>
    <scope>NUCLEOTIDE SEQUENCE</scope>
    <source>
        <strain evidence="1">BLCCT55</strain>
    </source>
</reference>
<evidence type="ECO:0000313" key="2">
    <source>
        <dbReference type="Proteomes" id="UP000629098"/>
    </source>
</evidence>
<organism evidence="1 2">
    <name type="scientific">Iningainema tapete BLCC-T55</name>
    <dbReference type="NCBI Taxonomy" id="2748662"/>
    <lineage>
        <taxon>Bacteria</taxon>
        <taxon>Bacillati</taxon>
        <taxon>Cyanobacteriota</taxon>
        <taxon>Cyanophyceae</taxon>
        <taxon>Nostocales</taxon>
        <taxon>Scytonemataceae</taxon>
        <taxon>Iningainema tapete</taxon>
    </lineage>
</organism>
<name>A0A8J7BWC3_9CYAN</name>
<comment type="caution">
    <text evidence="1">The sequence shown here is derived from an EMBL/GenBank/DDBJ whole genome shotgun (WGS) entry which is preliminary data.</text>
</comment>
<gene>
    <name evidence="1" type="ORF">ICL16_00510</name>
</gene>
<keyword evidence="2" id="KW-1185">Reference proteome</keyword>
<protein>
    <submittedName>
        <fullName evidence="1">Uncharacterized protein</fullName>
    </submittedName>
</protein>
<dbReference type="EMBL" id="JACXAE010000007">
    <property type="protein sequence ID" value="MBD2770643.1"/>
    <property type="molecule type" value="Genomic_DNA"/>
</dbReference>
<proteinExistence type="predicted"/>
<evidence type="ECO:0000313" key="1">
    <source>
        <dbReference type="EMBL" id="MBD2770643.1"/>
    </source>
</evidence>